<dbReference type="Proteomes" id="UP000315540">
    <property type="component" value="Unassembled WGS sequence"/>
</dbReference>
<accession>A0A504J7W3</accession>
<dbReference type="SUPFAM" id="SSF109854">
    <property type="entry name" value="DinB/YfiT-like putative metalloenzymes"/>
    <property type="match status" value="1"/>
</dbReference>
<proteinExistence type="predicted"/>
<dbReference type="Gene3D" id="1.20.120.450">
    <property type="entry name" value="dinb family like domain"/>
    <property type="match status" value="1"/>
</dbReference>
<protein>
    <submittedName>
        <fullName evidence="2">DinB family protein</fullName>
    </submittedName>
</protein>
<reference evidence="2 3" key="1">
    <citation type="submission" date="2019-06" db="EMBL/GenBank/DDBJ databases">
        <authorList>
            <person name="Meng X."/>
        </authorList>
    </citation>
    <scope>NUCLEOTIDE SEQUENCE [LARGE SCALE GENOMIC DNA]</scope>
    <source>
        <strain evidence="2 3">M625</strain>
    </source>
</reference>
<evidence type="ECO:0000313" key="2">
    <source>
        <dbReference type="EMBL" id="TPN84612.1"/>
    </source>
</evidence>
<dbReference type="OrthoDB" id="9798830at2"/>
<comment type="caution">
    <text evidence="2">The sequence shown here is derived from an EMBL/GenBank/DDBJ whole genome shotgun (WGS) entry which is preliminary data.</text>
</comment>
<dbReference type="InterPro" id="IPR034660">
    <property type="entry name" value="DinB/YfiT-like"/>
</dbReference>
<gene>
    <name evidence="2" type="ORF">FHK87_16925</name>
</gene>
<dbReference type="Pfam" id="PF12867">
    <property type="entry name" value="DinB_2"/>
    <property type="match status" value="1"/>
</dbReference>
<dbReference type="EMBL" id="VFWZ01000005">
    <property type="protein sequence ID" value="TPN84612.1"/>
    <property type="molecule type" value="Genomic_DNA"/>
</dbReference>
<dbReference type="AlphaFoldDB" id="A0A504J7W3"/>
<organism evidence="2 3">
    <name type="scientific">Aquimarina algicola</name>
    <dbReference type="NCBI Taxonomy" id="2589995"/>
    <lineage>
        <taxon>Bacteria</taxon>
        <taxon>Pseudomonadati</taxon>
        <taxon>Bacteroidota</taxon>
        <taxon>Flavobacteriia</taxon>
        <taxon>Flavobacteriales</taxon>
        <taxon>Flavobacteriaceae</taxon>
        <taxon>Aquimarina</taxon>
    </lineage>
</organism>
<sequence>MGELVSHLIFWNEMNLRAFKGEDMSNFEVDNETTFKKYMDTEWKNLVNKLDSIQTEWEQLTEKATDEQLVEWGSEIANMAAHSAYHTGQIIYKRKHNGWWKKK</sequence>
<evidence type="ECO:0000313" key="3">
    <source>
        <dbReference type="Proteomes" id="UP000315540"/>
    </source>
</evidence>
<feature type="domain" description="DinB-like" evidence="1">
    <location>
        <begin position="2"/>
        <end position="89"/>
    </location>
</feature>
<evidence type="ECO:0000259" key="1">
    <source>
        <dbReference type="Pfam" id="PF12867"/>
    </source>
</evidence>
<dbReference type="InterPro" id="IPR024775">
    <property type="entry name" value="DinB-like"/>
</dbReference>
<keyword evidence="3" id="KW-1185">Reference proteome</keyword>
<name>A0A504J7W3_9FLAO</name>